<dbReference type="InterPro" id="IPR050346">
    <property type="entry name" value="FMO-like"/>
</dbReference>
<dbReference type="AlphaFoldDB" id="A0A9P5NQT8"/>
<protein>
    <recommendedName>
        <fullName evidence="8">Flavin-containing monooxygenase</fullName>
    </recommendedName>
</protein>
<name>A0A9P5NQT8_GYMJU</name>
<dbReference type="OrthoDB" id="66881at2759"/>
<dbReference type="PANTHER" id="PTHR23023">
    <property type="entry name" value="DIMETHYLANILINE MONOOXYGENASE"/>
    <property type="match status" value="1"/>
</dbReference>
<dbReference type="Proteomes" id="UP000724874">
    <property type="component" value="Unassembled WGS sequence"/>
</dbReference>
<dbReference type="GO" id="GO:0004499">
    <property type="term" value="F:N,N-dimethylaniline monooxygenase activity"/>
    <property type="evidence" value="ECO:0007669"/>
    <property type="project" value="InterPro"/>
</dbReference>
<dbReference type="PRINTS" id="PR00370">
    <property type="entry name" value="FMOXYGENASE"/>
</dbReference>
<evidence type="ECO:0000313" key="7">
    <source>
        <dbReference type="Proteomes" id="UP000724874"/>
    </source>
</evidence>
<evidence type="ECO:0000256" key="3">
    <source>
        <dbReference type="ARBA" id="ARBA00022827"/>
    </source>
</evidence>
<evidence type="ECO:0008006" key="8">
    <source>
        <dbReference type="Google" id="ProtNLM"/>
    </source>
</evidence>
<reference evidence="6" key="1">
    <citation type="submission" date="2020-11" db="EMBL/GenBank/DDBJ databases">
        <authorList>
            <consortium name="DOE Joint Genome Institute"/>
            <person name="Ahrendt S."/>
            <person name="Riley R."/>
            <person name="Andreopoulos W."/>
            <person name="LaButti K."/>
            <person name="Pangilinan J."/>
            <person name="Ruiz-duenas F.J."/>
            <person name="Barrasa J.M."/>
            <person name="Sanchez-Garcia M."/>
            <person name="Camarero S."/>
            <person name="Miyauchi S."/>
            <person name="Serrano A."/>
            <person name="Linde D."/>
            <person name="Babiker R."/>
            <person name="Drula E."/>
            <person name="Ayuso-Fernandez I."/>
            <person name="Pacheco R."/>
            <person name="Padilla G."/>
            <person name="Ferreira P."/>
            <person name="Barriuso J."/>
            <person name="Kellner H."/>
            <person name="Castanera R."/>
            <person name="Alfaro M."/>
            <person name="Ramirez L."/>
            <person name="Pisabarro A.G."/>
            <person name="Kuo A."/>
            <person name="Tritt A."/>
            <person name="Lipzen A."/>
            <person name="He G."/>
            <person name="Yan M."/>
            <person name="Ng V."/>
            <person name="Cullen D."/>
            <person name="Martin F."/>
            <person name="Rosso M.-N."/>
            <person name="Henrissat B."/>
            <person name="Hibbett D."/>
            <person name="Martinez A.T."/>
            <person name="Grigoriev I.V."/>
        </authorList>
    </citation>
    <scope>NUCLEOTIDE SEQUENCE</scope>
    <source>
        <strain evidence="6">AH 44721</strain>
    </source>
</reference>
<dbReference type="InterPro" id="IPR000960">
    <property type="entry name" value="Flavin_mOase"/>
</dbReference>
<dbReference type="InterPro" id="IPR020946">
    <property type="entry name" value="Flavin_mOase-like"/>
</dbReference>
<dbReference type="EMBL" id="JADNYJ010000022">
    <property type="protein sequence ID" value="KAF8905493.1"/>
    <property type="molecule type" value="Genomic_DNA"/>
</dbReference>
<gene>
    <name evidence="6" type="ORF">CPB84DRAFT_593986</name>
</gene>
<keyword evidence="2" id="KW-0285">Flavoprotein</keyword>
<evidence type="ECO:0000313" key="6">
    <source>
        <dbReference type="EMBL" id="KAF8905493.1"/>
    </source>
</evidence>
<evidence type="ECO:0000256" key="1">
    <source>
        <dbReference type="ARBA" id="ARBA00009183"/>
    </source>
</evidence>
<dbReference type="PIRSF" id="PIRSF000332">
    <property type="entry name" value="FMO"/>
    <property type="match status" value="1"/>
</dbReference>
<keyword evidence="3" id="KW-0274">FAD</keyword>
<dbReference type="Pfam" id="PF00743">
    <property type="entry name" value="FMO-like"/>
    <property type="match status" value="2"/>
</dbReference>
<dbReference type="SUPFAM" id="SSF51905">
    <property type="entry name" value="FAD/NAD(P)-binding domain"/>
    <property type="match status" value="2"/>
</dbReference>
<comment type="caution">
    <text evidence="6">The sequence shown here is derived from an EMBL/GenBank/DDBJ whole genome shotgun (WGS) entry which is preliminary data.</text>
</comment>
<dbReference type="GO" id="GO:0050661">
    <property type="term" value="F:NADP binding"/>
    <property type="evidence" value="ECO:0007669"/>
    <property type="project" value="InterPro"/>
</dbReference>
<organism evidence="6 7">
    <name type="scientific">Gymnopilus junonius</name>
    <name type="common">Spectacular rustgill mushroom</name>
    <name type="synonym">Gymnopilus spectabilis subsp. junonius</name>
    <dbReference type="NCBI Taxonomy" id="109634"/>
    <lineage>
        <taxon>Eukaryota</taxon>
        <taxon>Fungi</taxon>
        <taxon>Dikarya</taxon>
        <taxon>Basidiomycota</taxon>
        <taxon>Agaricomycotina</taxon>
        <taxon>Agaricomycetes</taxon>
        <taxon>Agaricomycetidae</taxon>
        <taxon>Agaricales</taxon>
        <taxon>Agaricineae</taxon>
        <taxon>Hymenogastraceae</taxon>
        <taxon>Gymnopilus</taxon>
    </lineage>
</organism>
<evidence type="ECO:0000256" key="5">
    <source>
        <dbReference type="ARBA" id="ARBA00023002"/>
    </source>
</evidence>
<keyword evidence="5" id="KW-0560">Oxidoreductase</keyword>
<dbReference type="InterPro" id="IPR036188">
    <property type="entry name" value="FAD/NAD-bd_sf"/>
</dbReference>
<evidence type="ECO:0000256" key="4">
    <source>
        <dbReference type="ARBA" id="ARBA00022857"/>
    </source>
</evidence>
<proteinExistence type="inferred from homology"/>
<keyword evidence="4" id="KW-0521">NADP</keyword>
<dbReference type="GO" id="GO:0050660">
    <property type="term" value="F:flavin adenine dinucleotide binding"/>
    <property type="evidence" value="ECO:0007669"/>
    <property type="project" value="InterPro"/>
</dbReference>
<sequence>MHRQVPLRPDHGSNPTKSLAIVGSGSAGLAMLKNFLDLDAFSRDNWQVVLYEEREDVGGICPIYDISWRYIPPGTPLYPSHEHIKAYHRRYAQHNNLLDFIKFNHKVHSATWTGTSEQGFWNLALSDKKGALYNEAFDHLVVASGNNHIPRVPVWKGQDDWLSSPLAKHSREIVHSVYYRRPEVFANRSVLIVGSGASGRDAATQIVDFARQTVLSTRHDSDPVDGVPVKPEISHFTSEAVVFIDGTSLDPDVVLLGTGYQMLKPFLTEGGELKVDPSANDNSSIYESLVTNTRYIFPLYRHILSLNPRYPTNALAFIGLPSYIANCPSDYAQSLFTAHVISNPSLLPPRAVLLKELASYEENVRANGLDPYTNGHRMLNGTSSDYQDELVEFLKEKNAIPDYGKKYVEKWRRRLLDYQYLRRGWLHIEKLGKGAEWTKGVESEAQWADLMERVNEWQQRWETENGIAFKVDFDLAG</sequence>
<dbReference type="Gene3D" id="3.50.50.60">
    <property type="entry name" value="FAD/NAD(P)-binding domain"/>
    <property type="match status" value="3"/>
</dbReference>
<keyword evidence="7" id="KW-1185">Reference proteome</keyword>
<evidence type="ECO:0000256" key="2">
    <source>
        <dbReference type="ARBA" id="ARBA00022630"/>
    </source>
</evidence>
<comment type="similarity">
    <text evidence="1">Belongs to the FMO family.</text>
</comment>
<accession>A0A9P5NQT8</accession>